<feature type="compositionally biased region" description="Low complexity" evidence="1">
    <location>
        <begin position="75"/>
        <end position="91"/>
    </location>
</feature>
<reference evidence="2 3" key="1">
    <citation type="journal article" date="2005" name="Nature">
        <title>The map-based sequence of the rice genome.</title>
        <authorList>
            <consortium name="International rice genome sequencing project (IRGSP)"/>
            <person name="Matsumoto T."/>
            <person name="Wu J."/>
            <person name="Kanamori H."/>
            <person name="Katayose Y."/>
            <person name="Fujisawa M."/>
            <person name="Namiki N."/>
            <person name="Mizuno H."/>
            <person name="Yamamoto K."/>
            <person name="Antonio B.A."/>
            <person name="Baba T."/>
            <person name="Sakata K."/>
            <person name="Nagamura Y."/>
            <person name="Aoki H."/>
            <person name="Arikawa K."/>
            <person name="Arita K."/>
            <person name="Bito T."/>
            <person name="Chiden Y."/>
            <person name="Fujitsuka N."/>
            <person name="Fukunaka R."/>
            <person name="Hamada M."/>
            <person name="Harada C."/>
            <person name="Hayashi A."/>
            <person name="Hijishita S."/>
            <person name="Honda M."/>
            <person name="Hosokawa S."/>
            <person name="Ichikawa Y."/>
            <person name="Idonuma A."/>
            <person name="Iijima M."/>
            <person name="Ikeda M."/>
            <person name="Ikeno M."/>
            <person name="Ito K."/>
            <person name="Ito S."/>
            <person name="Ito T."/>
            <person name="Ito Y."/>
            <person name="Ito Y."/>
            <person name="Iwabuchi A."/>
            <person name="Kamiya K."/>
            <person name="Karasawa W."/>
            <person name="Kurita K."/>
            <person name="Katagiri S."/>
            <person name="Kikuta A."/>
            <person name="Kobayashi H."/>
            <person name="Kobayashi N."/>
            <person name="Machita K."/>
            <person name="Maehara T."/>
            <person name="Masukawa M."/>
            <person name="Mizubayashi T."/>
            <person name="Mukai Y."/>
            <person name="Nagasaki H."/>
            <person name="Nagata Y."/>
            <person name="Naito S."/>
            <person name="Nakashima M."/>
            <person name="Nakama Y."/>
            <person name="Nakamichi Y."/>
            <person name="Nakamura M."/>
            <person name="Meguro A."/>
            <person name="Negishi M."/>
            <person name="Ohta I."/>
            <person name="Ohta T."/>
            <person name="Okamoto M."/>
            <person name="Ono N."/>
            <person name="Saji S."/>
            <person name="Sakaguchi M."/>
            <person name="Sakai K."/>
            <person name="Shibata M."/>
            <person name="Shimokawa T."/>
            <person name="Song J."/>
            <person name="Takazaki Y."/>
            <person name="Terasawa K."/>
            <person name="Tsugane M."/>
            <person name="Tsuji K."/>
            <person name="Ueda S."/>
            <person name="Waki K."/>
            <person name="Yamagata H."/>
            <person name="Yamamoto M."/>
            <person name="Yamamoto S."/>
            <person name="Yamane H."/>
            <person name="Yoshiki S."/>
            <person name="Yoshihara R."/>
            <person name="Yukawa K."/>
            <person name="Zhong H."/>
            <person name="Yano M."/>
            <person name="Yuan Q."/>
            <person name="Ouyang S."/>
            <person name="Liu J."/>
            <person name="Jones K.M."/>
            <person name="Gansberger K."/>
            <person name="Moffat K."/>
            <person name="Hill J."/>
            <person name="Bera J."/>
            <person name="Fadrosh D."/>
            <person name="Jin S."/>
            <person name="Johri S."/>
            <person name="Kim M."/>
            <person name="Overton L."/>
            <person name="Reardon M."/>
            <person name="Tsitrin T."/>
            <person name="Vuong H."/>
            <person name="Weaver B."/>
            <person name="Ciecko A."/>
            <person name="Tallon L."/>
            <person name="Jackson J."/>
            <person name="Pai G."/>
            <person name="Aken S.V."/>
            <person name="Utterback T."/>
            <person name="Reidmuller S."/>
            <person name="Feldblyum T."/>
            <person name="Hsiao J."/>
            <person name="Zismann V."/>
            <person name="Iobst S."/>
            <person name="de Vazeille A.R."/>
            <person name="Buell C.R."/>
            <person name="Ying K."/>
            <person name="Li Y."/>
            <person name="Lu T."/>
            <person name="Huang Y."/>
            <person name="Zhao Q."/>
            <person name="Feng Q."/>
            <person name="Zhang L."/>
            <person name="Zhu J."/>
            <person name="Weng Q."/>
            <person name="Mu J."/>
            <person name="Lu Y."/>
            <person name="Fan D."/>
            <person name="Liu Y."/>
            <person name="Guan J."/>
            <person name="Zhang Y."/>
            <person name="Yu S."/>
            <person name="Liu X."/>
            <person name="Zhang Y."/>
            <person name="Hong G."/>
            <person name="Han B."/>
            <person name="Choisne N."/>
            <person name="Demange N."/>
            <person name="Orjeda G."/>
            <person name="Samain S."/>
            <person name="Cattolico L."/>
            <person name="Pelletier E."/>
            <person name="Couloux A."/>
            <person name="Segurens B."/>
            <person name="Wincker P."/>
            <person name="D'Hont A."/>
            <person name="Scarpelli C."/>
            <person name="Weissenbach J."/>
            <person name="Salanoubat M."/>
            <person name="Quetier F."/>
            <person name="Yu Y."/>
            <person name="Kim H.R."/>
            <person name="Rambo T."/>
            <person name="Currie J."/>
            <person name="Collura K."/>
            <person name="Luo M."/>
            <person name="Yang T."/>
            <person name="Ammiraju J.S.S."/>
            <person name="Engler F."/>
            <person name="Soderlund C."/>
            <person name="Wing R.A."/>
            <person name="Palmer L.E."/>
            <person name="de la Bastide M."/>
            <person name="Spiegel L."/>
            <person name="Nascimento L."/>
            <person name="Zutavern T."/>
            <person name="O'Shaughnessy A."/>
            <person name="Dike S."/>
            <person name="Dedhia N."/>
            <person name="Preston R."/>
            <person name="Balija V."/>
            <person name="McCombie W.R."/>
            <person name="Chow T."/>
            <person name="Chen H."/>
            <person name="Chung M."/>
            <person name="Chen C."/>
            <person name="Shaw J."/>
            <person name="Wu H."/>
            <person name="Hsiao K."/>
            <person name="Chao Y."/>
            <person name="Chu M."/>
            <person name="Cheng C."/>
            <person name="Hour A."/>
            <person name="Lee P."/>
            <person name="Lin S."/>
            <person name="Lin Y."/>
            <person name="Liou J."/>
            <person name="Liu S."/>
            <person name="Hsing Y."/>
            <person name="Raghuvanshi S."/>
            <person name="Mohanty A."/>
            <person name="Bharti A.K."/>
            <person name="Gaur A."/>
            <person name="Gupta V."/>
            <person name="Kumar D."/>
            <person name="Ravi V."/>
            <person name="Vij S."/>
            <person name="Kapur A."/>
            <person name="Khurana P."/>
            <person name="Khurana P."/>
            <person name="Khurana J.P."/>
            <person name="Tyagi A.K."/>
            <person name="Gaikwad K."/>
            <person name="Singh A."/>
            <person name="Dalal V."/>
            <person name="Srivastava S."/>
            <person name="Dixit A."/>
            <person name="Pal A.K."/>
            <person name="Ghazi I.A."/>
            <person name="Yadav M."/>
            <person name="Pandit A."/>
            <person name="Bhargava A."/>
            <person name="Sureshbabu K."/>
            <person name="Batra K."/>
            <person name="Sharma T.R."/>
            <person name="Mohapatra T."/>
            <person name="Singh N.K."/>
            <person name="Messing J."/>
            <person name="Nelson A.B."/>
            <person name="Fuks G."/>
            <person name="Kavchok S."/>
            <person name="Keizer G."/>
            <person name="Linton E."/>
            <person name="Llaca V."/>
            <person name="Song R."/>
            <person name="Tanyolac B."/>
            <person name="Young S."/>
            <person name="Ho-Il K."/>
            <person name="Hahn J.H."/>
            <person name="Sangsakoo G."/>
            <person name="Vanavichit A."/>
            <person name="de Mattos Luiz.A.T."/>
            <person name="Zimmer P.D."/>
            <person name="Malone G."/>
            <person name="Dellagostin O."/>
            <person name="de Oliveira A.C."/>
            <person name="Bevan M."/>
            <person name="Bancroft I."/>
            <person name="Minx P."/>
            <person name="Cordum H."/>
            <person name="Wilson R."/>
            <person name="Cheng Z."/>
            <person name="Jin W."/>
            <person name="Jiang J."/>
            <person name="Leong S.A."/>
            <person name="Iwama H."/>
            <person name="Gojobori T."/>
            <person name="Itoh T."/>
            <person name="Niimura Y."/>
            <person name="Fujii Y."/>
            <person name="Habara T."/>
            <person name="Sakai H."/>
            <person name="Sato Y."/>
            <person name="Wilson G."/>
            <person name="Kumar K."/>
            <person name="McCouch S."/>
            <person name="Juretic N."/>
            <person name="Hoen D."/>
            <person name="Wright S."/>
            <person name="Bruskiewich R."/>
            <person name="Bureau T."/>
            <person name="Miyao A."/>
            <person name="Hirochika H."/>
            <person name="Nishikawa T."/>
            <person name="Kadowaki K."/>
            <person name="Sugiura M."/>
            <person name="Burr B."/>
            <person name="Sasaki T."/>
        </authorList>
    </citation>
    <scope>NUCLEOTIDE SEQUENCE [LARGE SCALE GENOMIC DNA]</scope>
    <source>
        <strain evidence="3">cv. Nipponbare</strain>
    </source>
</reference>
<evidence type="ECO:0000313" key="3">
    <source>
        <dbReference type="Proteomes" id="UP000000763"/>
    </source>
</evidence>
<dbReference type="Proteomes" id="UP000000763">
    <property type="component" value="Chromosome 12"/>
</dbReference>
<evidence type="ECO:0000256" key="1">
    <source>
        <dbReference type="SAM" id="MobiDB-lite"/>
    </source>
</evidence>
<accession>A0A0P0Y836</accession>
<proteinExistence type="predicted"/>
<evidence type="ECO:0000313" key="2">
    <source>
        <dbReference type="EMBL" id="BAF29425.1"/>
    </source>
</evidence>
<reference evidence="3" key="2">
    <citation type="journal article" date="2008" name="Nucleic Acids Res.">
        <title>The rice annotation project database (RAP-DB): 2008 update.</title>
        <authorList>
            <consortium name="The rice annotation project (RAP)"/>
        </authorList>
    </citation>
    <scope>GENOME REANNOTATION</scope>
    <source>
        <strain evidence="3">cv. Nipponbare</strain>
    </source>
</reference>
<dbReference type="KEGG" id="dosa:Os12g0212400"/>
<sequence length="100" mass="11120">MLPMPAGTSPAILVLERSRCMSSVSSWNPVNGSLDMLKLLPERSRCLSEVNLNNAGWTLSACRWWPPKSSEVTRPSAPSQWTPSQWQQSAPATHDRKTVE</sequence>
<dbReference type="EMBL" id="AP008218">
    <property type="protein sequence ID" value="BAF29425.1"/>
    <property type="molecule type" value="Genomic_DNA"/>
</dbReference>
<feature type="region of interest" description="Disordered" evidence="1">
    <location>
        <begin position="68"/>
        <end position="100"/>
    </location>
</feature>
<name>A0A0P0Y836_ORYSJ</name>
<gene>
    <name evidence="2" type="ordered locus">Os12g0212400</name>
</gene>
<organism evidence="2 3">
    <name type="scientific">Oryza sativa subsp. japonica</name>
    <name type="common">Rice</name>
    <dbReference type="NCBI Taxonomy" id="39947"/>
    <lineage>
        <taxon>Eukaryota</taxon>
        <taxon>Viridiplantae</taxon>
        <taxon>Streptophyta</taxon>
        <taxon>Embryophyta</taxon>
        <taxon>Tracheophyta</taxon>
        <taxon>Spermatophyta</taxon>
        <taxon>Magnoliopsida</taxon>
        <taxon>Liliopsida</taxon>
        <taxon>Poales</taxon>
        <taxon>Poaceae</taxon>
        <taxon>BOP clade</taxon>
        <taxon>Oryzoideae</taxon>
        <taxon>Oryzeae</taxon>
        <taxon>Oryzinae</taxon>
        <taxon>Oryza</taxon>
        <taxon>Oryza sativa</taxon>
    </lineage>
</organism>
<dbReference type="AlphaFoldDB" id="A0A0P0Y836"/>
<dbReference type="Gramene" id="Os12t0212400-01">
    <property type="protein sequence ID" value="Os12t0212400-01"/>
    <property type="gene ID" value="Os12g0212400"/>
</dbReference>
<protein>
    <submittedName>
        <fullName evidence="2">Os12g0212400 protein</fullName>
    </submittedName>
</protein>